<dbReference type="GO" id="GO:0016853">
    <property type="term" value="F:isomerase activity"/>
    <property type="evidence" value="ECO:0007669"/>
    <property type="project" value="UniProtKB-ARBA"/>
</dbReference>
<dbReference type="GO" id="GO:0046872">
    <property type="term" value="F:metal ion binding"/>
    <property type="evidence" value="ECO:0007669"/>
    <property type="project" value="UniProtKB-KW"/>
</dbReference>
<dbReference type="InterPro" id="IPR051121">
    <property type="entry name" value="FAH"/>
</dbReference>
<dbReference type="Proteomes" id="UP000185109">
    <property type="component" value="Plasmid pRsp8C3a"/>
</dbReference>
<feature type="domain" description="Fumarylacetoacetase-like C-terminal" evidence="3">
    <location>
        <begin position="74"/>
        <end position="279"/>
    </location>
</feature>
<reference evidence="4 5" key="1">
    <citation type="submission" date="2016-09" db="EMBL/GenBank/DDBJ databases">
        <title>The complete genome sequences of Rhizobium gallicum, symbiovars gallicum and phaseoli, symbionts associated to common bean (Phaseolus vulgaris).</title>
        <authorList>
            <person name="Bustos P."/>
            <person name="Santamaria R.I."/>
            <person name="Perez-Carrascal O.M."/>
            <person name="Juarez S."/>
            <person name="Lozano L."/>
            <person name="Martinez-Flores I."/>
            <person name="Martinez-Romero E."/>
            <person name="Cevallos M."/>
            <person name="Romero D."/>
            <person name="Davila G."/>
            <person name="Gonzalez V."/>
        </authorList>
    </citation>
    <scope>NUCLEOTIDE SEQUENCE [LARGE SCALE GENOMIC DNA]</scope>
    <source>
        <strain evidence="4 5">8C-3</strain>
        <plasmid evidence="5">Plasmid prsp8c3a</plasmid>
    </source>
</reference>
<keyword evidence="4" id="KW-0614">Plasmid</keyword>
<dbReference type="GO" id="GO:0016787">
    <property type="term" value="F:hydrolase activity"/>
    <property type="evidence" value="ECO:0007669"/>
    <property type="project" value="UniProtKB-KW"/>
</dbReference>
<sequence length="283" mass="30625">MRFVSYLKGGQQGLAVKTVSGWFGLTADDPAWPGDLDEIVRNGQYSEAAETLSHGMPVNLTDVTHLLPFRRAGKVLCVGLNYADHVSESKMEPPSFPTVFVRFNSNLVPHGAELIRPKVSEMFDYEGELVAVIGKAGRAIPLHTALDHIAGYTIFNDGSIRDFQLRTNQWTIGKNFDNTGAMGPEFVTADELPAGATGLRLQTRLNGEVLQDANTDQLIFSIADLVSKLSIGMTLEPGDLIVSGTPSGVGFAREPKILMKPGDICEVEIEKIGLLRNVVSAEA</sequence>
<evidence type="ECO:0000256" key="2">
    <source>
        <dbReference type="ARBA" id="ARBA00022723"/>
    </source>
</evidence>
<dbReference type="PANTHER" id="PTHR42796:SF4">
    <property type="entry name" value="FUMARYLACETOACETATE HYDROLASE DOMAIN-CONTAINING PROTEIN 2A"/>
    <property type="match status" value="1"/>
</dbReference>
<evidence type="ECO:0000259" key="3">
    <source>
        <dbReference type="Pfam" id="PF01557"/>
    </source>
</evidence>
<dbReference type="AlphaFoldDB" id="A0A1L5PAF1"/>
<geneLocation type="plasmid" evidence="5">
    <name>prsp8c3a</name>
</geneLocation>
<organism evidence="4 5">
    <name type="scientific">Rhizobium etli 8C-3</name>
    <dbReference type="NCBI Taxonomy" id="538025"/>
    <lineage>
        <taxon>Bacteria</taxon>
        <taxon>Pseudomonadati</taxon>
        <taxon>Pseudomonadota</taxon>
        <taxon>Alphaproteobacteria</taxon>
        <taxon>Hyphomicrobiales</taxon>
        <taxon>Rhizobiaceae</taxon>
        <taxon>Rhizobium/Agrobacterium group</taxon>
        <taxon>Rhizobium</taxon>
    </lineage>
</organism>
<proteinExistence type="inferred from homology"/>
<evidence type="ECO:0000313" key="5">
    <source>
        <dbReference type="Proteomes" id="UP000185109"/>
    </source>
</evidence>
<comment type="similarity">
    <text evidence="1">Belongs to the FAH family.</text>
</comment>
<dbReference type="InterPro" id="IPR036663">
    <property type="entry name" value="Fumarylacetoacetase_C_sf"/>
</dbReference>
<dbReference type="GO" id="GO:0019752">
    <property type="term" value="P:carboxylic acid metabolic process"/>
    <property type="evidence" value="ECO:0007669"/>
    <property type="project" value="UniProtKB-ARBA"/>
</dbReference>
<gene>
    <name evidence="4" type="ORF">AM571_PA00176</name>
</gene>
<dbReference type="Gene3D" id="3.90.850.10">
    <property type="entry name" value="Fumarylacetoacetase-like, C-terminal domain"/>
    <property type="match status" value="1"/>
</dbReference>
<dbReference type="PANTHER" id="PTHR42796">
    <property type="entry name" value="FUMARYLACETOACETATE HYDROLASE DOMAIN-CONTAINING PROTEIN 2A-RELATED"/>
    <property type="match status" value="1"/>
</dbReference>
<protein>
    <submittedName>
        <fullName evidence="4">Fumarylacetoacetate hydrolase protein</fullName>
    </submittedName>
</protein>
<evidence type="ECO:0000313" key="4">
    <source>
        <dbReference type="EMBL" id="APO77062.1"/>
    </source>
</evidence>
<dbReference type="EMBL" id="CP017242">
    <property type="protein sequence ID" value="APO77062.1"/>
    <property type="molecule type" value="Genomic_DNA"/>
</dbReference>
<dbReference type="Pfam" id="PF01557">
    <property type="entry name" value="FAA_hydrolase"/>
    <property type="match status" value="1"/>
</dbReference>
<name>A0A1L5PAF1_RHIET</name>
<dbReference type="SUPFAM" id="SSF56529">
    <property type="entry name" value="FAH"/>
    <property type="match status" value="1"/>
</dbReference>
<dbReference type="FunFam" id="3.90.850.10:FF:000002">
    <property type="entry name" value="2-hydroxyhepta-2,4-diene-1,7-dioate isomerase"/>
    <property type="match status" value="1"/>
</dbReference>
<dbReference type="RefSeq" id="WP_074063513.1">
    <property type="nucleotide sequence ID" value="NZ_CP017242.1"/>
</dbReference>
<keyword evidence="2" id="KW-0479">Metal-binding</keyword>
<evidence type="ECO:0000256" key="1">
    <source>
        <dbReference type="ARBA" id="ARBA00010211"/>
    </source>
</evidence>
<keyword evidence="4" id="KW-0378">Hydrolase</keyword>
<accession>A0A1L5PAF1</accession>
<dbReference type="InterPro" id="IPR011234">
    <property type="entry name" value="Fumarylacetoacetase-like_C"/>
</dbReference>